<keyword evidence="4" id="KW-0689">Ribosomal protein</keyword>
<dbReference type="PIRSF" id="PIRSF036996">
    <property type="entry name" value="RSM23"/>
    <property type="match status" value="1"/>
</dbReference>
<evidence type="ECO:0000256" key="1">
    <source>
        <dbReference type="ARBA" id="ARBA00004173"/>
    </source>
</evidence>
<dbReference type="GO" id="GO:0005763">
    <property type="term" value="C:mitochondrial small ribosomal subunit"/>
    <property type="evidence" value="ECO:0007669"/>
    <property type="project" value="InterPro"/>
</dbReference>
<name>A0A7H9HW99_9SACH</name>
<dbReference type="Proteomes" id="UP000510647">
    <property type="component" value="Chromosome 5"/>
</dbReference>
<keyword evidence="9" id="KW-1185">Reference proteome</keyword>
<dbReference type="GO" id="GO:0003735">
    <property type="term" value="F:structural constituent of ribosome"/>
    <property type="evidence" value="ECO:0007669"/>
    <property type="project" value="TreeGrafter"/>
</dbReference>
<dbReference type="AlphaFoldDB" id="A0A7H9HW99"/>
<keyword evidence="3" id="KW-0809">Transit peptide</keyword>
<evidence type="ECO:0000256" key="3">
    <source>
        <dbReference type="ARBA" id="ARBA00022946"/>
    </source>
</evidence>
<evidence type="ECO:0000313" key="9">
    <source>
        <dbReference type="Proteomes" id="UP000510647"/>
    </source>
</evidence>
<organism evidence="8 9">
    <name type="scientific">Torulaspora globosa</name>
    <dbReference type="NCBI Taxonomy" id="48254"/>
    <lineage>
        <taxon>Eukaryota</taxon>
        <taxon>Fungi</taxon>
        <taxon>Dikarya</taxon>
        <taxon>Ascomycota</taxon>
        <taxon>Saccharomycotina</taxon>
        <taxon>Saccharomycetes</taxon>
        <taxon>Saccharomycetales</taxon>
        <taxon>Saccharomycetaceae</taxon>
        <taxon>Torulaspora</taxon>
    </lineage>
</organism>
<evidence type="ECO:0000313" key="8">
    <source>
        <dbReference type="EMBL" id="QLQ81196.1"/>
    </source>
</evidence>
<dbReference type="InterPro" id="IPR019368">
    <property type="entry name" value="Ribosomal_mS29"/>
</dbReference>
<protein>
    <recommendedName>
        <fullName evidence="7">Small ribosomal subunit protein mS29</fullName>
    </recommendedName>
</protein>
<keyword evidence="5" id="KW-0496">Mitochondrion</keyword>
<keyword evidence="6" id="KW-0687">Ribonucleoprotein</keyword>
<dbReference type="PANTHER" id="PTHR12810:SF0">
    <property type="entry name" value="SMALL RIBOSOMAL SUBUNIT PROTEIN MS29"/>
    <property type="match status" value="1"/>
</dbReference>
<evidence type="ECO:0000256" key="7">
    <source>
        <dbReference type="ARBA" id="ARBA00035140"/>
    </source>
</evidence>
<dbReference type="OrthoDB" id="274828at2759"/>
<reference evidence="8 9" key="1">
    <citation type="submission" date="2020-06" db="EMBL/GenBank/DDBJ databases">
        <title>The yeast mating-type switching endonuclease HO is a domesticated member of an unorthodox homing genetic element family.</title>
        <authorList>
            <person name="Coughlan A.Y."/>
            <person name="Lombardi L."/>
            <person name="Braun-Galleani S."/>
            <person name="Martos A.R."/>
            <person name="Galeote V."/>
            <person name="Bigey F."/>
            <person name="Dequin S."/>
            <person name="Byrne K.P."/>
            <person name="Wolfe K.H."/>
        </authorList>
    </citation>
    <scope>NUCLEOTIDE SEQUENCE [LARGE SCALE GENOMIC DNA]</scope>
    <source>
        <strain evidence="8 9">CBS2947</strain>
    </source>
</reference>
<gene>
    <name evidence="8" type="ORF">HG537_0E05510</name>
</gene>
<dbReference type="EMBL" id="CP059271">
    <property type="protein sequence ID" value="QLQ81196.1"/>
    <property type="molecule type" value="Genomic_DNA"/>
</dbReference>
<dbReference type="InterPro" id="IPR027417">
    <property type="entry name" value="P-loop_NTPase"/>
</dbReference>
<evidence type="ECO:0000256" key="5">
    <source>
        <dbReference type="ARBA" id="ARBA00023128"/>
    </source>
</evidence>
<proteinExistence type="inferred from homology"/>
<dbReference type="InterPro" id="IPR017082">
    <property type="entry name" value="Ribosomal_mS29_fun"/>
</dbReference>
<accession>A0A7H9HW99</accession>
<evidence type="ECO:0000256" key="2">
    <source>
        <dbReference type="ARBA" id="ARBA00009863"/>
    </source>
</evidence>
<sequence length="471" mass="53320">MDKVDGESRSGRLKCLELELSPFTWFVGFTEMLKLQYRQLFTTTVAKAAAPARGKAQGFAKKASGNRAGAKRITNDTLYKNWSDTVSFSKLNQYALPTEIPTFNTTELASCMNKVSSYSNKHYRSLYHLGSFHKNQFNELFPKPVSLIRKDSTGKLISLLKTGGHRTFVLTGEPGVGKSTLLAQLHAFGCDSNNIIIHISYPELFLNGRSDFFYDDKLKEYVQPMYMKKLLRKILKSNDENILRSLKLISDYKFPNADPKDSAIKKHISLVKGQNTLFDLLSIKTLGRNRGELFKAVISELAGQKNHPVLFTVDNFSRILTGPVTSYKDANNKNISIFEFQLGKTILEIVSGEICFPNKNSACVLAISGVDRTNRTLPVGLGKIPEDVYIKRYHYDPQMAEILKKGKVQEFEVPKLTKDEVRELMEFYFKSEILLESDSQNNLDKLTDEKYFLSGNGNPRDLLKSIVLMHT</sequence>
<dbReference type="PANTHER" id="PTHR12810">
    <property type="entry name" value="MITOCHONDRIAL 28S RIBOSOMAL PROTEIN S29"/>
    <property type="match status" value="1"/>
</dbReference>
<evidence type="ECO:0000256" key="4">
    <source>
        <dbReference type="ARBA" id="ARBA00022980"/>
    </source>
</evidence>
<dbReference type="Gene3D" id="3.40.50.300">
    <property type="entry name" value="P-loop containing nucleotide triphosphate hydrolases"/>
    <property type="match status" value="1"/>
</dbReference>
<comment type="similarity">
    <text evidence="2">Belongs to the mitochondrion-specific ribosomal protein mS29 family.</text>
</comment>
<dbReference type="GO" id="GO:0032543">
    <property type="term" value="P:mitochondrial translation"/>
    <property type="evidence" value="ECO:0007669"/>
    <property type="project" value="InterPro"/>
</dbReference>
<dbReference type="SUPFAM" id="SSF52540">
    <property type="entry name" value="P-loop containing nucleoside triphosphate hydrolases"/>
    <property type="match status" value="1"/>
</dbReference>
<comment type="subcellular location">
    <subcellularLocation>
        <location evidence="1">Mitochondrion</location>
    </subcellularLocation>
</comment>
<evidence type="ECO:0000256" key="6">
    <source>
        <dbReference type="ARBA" id="ARBA00023274"/>
    </source>
</evidence>
<dbReference type="Pfam" id="PF10236">
    <property type="entry name" value="DAP3"/>
    <property type="match status" value="1"/>
</dbReference>